<proteinExistence type="inferred from homology"/>
<dbReference type="GO" id="GO:0003677">
    <property type="term" value="F:DNA binding"/>
    <property type="evidence" value="ECO:0007669"/>
    <property type="project" value="UniProtKB-KW"/>
</dbReference>
<keyword evidence="7" id="KW-0833">Ubl conjugation pathway</keyword>
<dbReference type="FunFam" id="4.10.1000.10:FF:000003">
    <property type="entry name" value="Zinc finger CCCH domain-containing protein"/>
    <property type="match status" value="1"/>
</dbReference>
<keyword evidence="8 11" id="KW-0862">Zinc</keyword>
<dbReference type="FunFam" id="3.30.40.10:FF:000830">
    <property type="entry name" value="RING-H2 finger protein ATL28"/>
    <property type="match status" value="1"/>
</dbReference>
<dbReference type="GO" id="GO:0061630">
    <property type="term" value="F:ubiquitin protein ligase activity"/>
    <property type="evidence" value="ECO:0007669"/>
    <property type="project" value="UniProtKB-EC"/>
</dbReference>
<name>A0A8S2ADR0_ARAAE</name>
<dbReference type="GO" id="GO:0008270">
    <property type="term" value="F:zinc ion binding"/>
    <property type="evidence" value="ECO:0007669"/>
    <property type="project" value="UniProtKB-KW"/>
</dbReference>
<dbReference type="GO" id="GO:0006355">
    <property type="term" value="P:regulation of DNA-templated transcription"/>
    <property type="evidence" value="ECO:0007669"/>
    <property type="project" value="UniProtKB-ARBA"/>
</dbReference>
<evidence type="ECO:0000256" key="7">
    <source>
        <dbReference type="ARBA" id="ARBA00022786"/>
    </source>
</evidence>
<sequence>MSYRRDYGSDAVHVRITNDPPPDNLFPSSGDSSVWATEDDYSRVSDDAESPSKKTRSSASEIGKSFFKTKLCFKFRSGTCPYPASSCHFAHSVEDLRRPPPPNRQETATEALRNRESFAISFGPRGYGAASDGGNVAQTLKPPNWKTRICNKWETTGYCPFGTNCHFAHGASELHTFGGGLVEGECKIGTSATPDTKQRGQVDIVTSLVSPGVSSQRTSSAVTQKPNGQTPYGDLIHVATPPENTGLDPFIIRSFPEFLYSSATMKNHGTECAICLSEFSDEDTVRLITVCRHPFHSNCIDLWFELHKTCPVCRCELDPGMIGSGSHEFMHNAVTITIPDINHDEENPPTTGSSKRLMEASAWRFSRSHSTGHFMVKTTDVNVKSKRRHYQTGSCDSFDELTRYDGAGWFGDSSHISRIEV</sequence>
<dbReference type="AlphaFoldDB" id="A0A8S2ADR0"/>
<comment type="catalytic activity">
    <reaction evidence="1">
        <text>S-ubiquitinyl-[E2 ubiquitin-conjugating enzyme]-L-cysteine + [acceptor protein]-L-lysine = [E2 ubiquitin-conjugating enzyme]-L-cysteine + N(6)-ubiquitinyl-[acceptor protein]-L-lysine.</text>
        <dbReference type="EC" id="2.3.2.27"/>
    </reaction>
</comment>
<comment type="pathway">
    <text evidence="2">Protein modification; protein ubiquitination.</text>
</comment>
<evidence type="ECO:0000256" key="9">
    <source>
        <dbReference type="ARBA" id="ARBA00023125"/>
    </source>
</evidence>
<dbReference type="PANTHER" id="PTHR14155:SF574">
    <property type="entry name" value="RING-H2 FINGER PROTEIN ATL28"/>
    <property type="match status" value="1"/>
</dbReference>
<dbReference type="SUPFAM" id="SSF57850">
    <property type="entry name" value="RING/U-box"/>
    <property type="match status" value="1"/>
</dbReference>
<keyword evidence="4 11" id="KW-0479">Metal-binding</keyword>
<dbReference type="EMBL" id="LR999454">
    <property type="protein sequence ID" value="CAE6030806.1"/>
    <property type="molecule type" value="Genomic_DNA"/>
</dbReference>
<keyword evidence="6 11" id="KW-0863">Zinc-finger</keyword>
<evidence type="ECO:0000256" key="4">
    <source>
        <dbReference type="ARBA" id="ARBA00022723"/>
    </source>
</evidence>
<dbReference type="Gene3D" id="3.30.40.10">
    <property type="entry name" value="Zinc/RING finger domain, C3HC4 (zinc finger)"/>
    <property type="match status" value="1"/>
</dbReference>
<accession>A0A8S2ADR0</accession>
<evidence type="ECO:0000256" key="3">
    <source>
        <dbReference type="ARBA" id="ARBA00012483"/>
    </source>
</evidence>
<evidence type="ECO:0000259" key="13">
    <source>
        <dbReference type="PROSITE" id="PS50089"/>
    </source>
</evidence>
<feature type="zinc finger region" description="C3H1-type" evidence="11">
    <location>
        <begin position="66"/>
        <end position="94"/>
    </location>
</feature>
<evidence type="ECO:0000313" key="15">
    <source>
        <dbReference type="EMBL" id="CAE6030806.1"/>
    </source>
</evidence>
<dbReference type="SMART" id="SM00356">
    <property type="entry name" value="ZnF_C3H1"/>
    <property type="match status" value="2"/>
</dbReference>
<dbReference type="SMART" id="SM00184">
    <property type="entry name" value="RING"/>
    <property type="match status" value="1"/>
</dbReference>
<feature type="compositionally biased region" description="Basic and acidic residues" evidence="12">
    <location>
        <begin position="40"/>
        <end position="52"/>
    </location>
</feature>
<protein>
    <recommendedName>
        <fullName evidence="3">RING-type E3 ubiquitin transferase</fullName>
        <ecNumber evidence="3">2.3.2.27</ecNumber>
    </recommendedName>
</protein>
<evidence type="ECO:0000256" key="12">
    <source>
        <dbReference type="SAM" id="MobiDB-lite"/>
    </source>
</evidence>
<evidence type="ECO:0000313" key="16">
    <source>
        <dbReference type="Proteomes" id="UP000682877"/>
    </source>
</evidence>
<evidence type="ECO:0000259" key="14">
    <source>
        <dbReference type="PROSITE" id="PS50103"/>
    </source>
</evidence>
<dbReference type="EC" id="2.3.2.27" evidence="3"/>
<dbReference type="Gene3D" id="4.10.1000.10">
    <property type="entry name" value="Zinc finger, CCCH-type"/>
    <property type="match status" value="2"/>
</dbReference>
<evidence type="ECO:0000256" key="8">
    <source>
        <dbReference type="ARBA" id="ARBA00022833"/>
    </source>
</evidence>
<feature type="zinc finger region" description="C3H1-type" evidence="11">
    <location>
        <begin position="144"/>
        <end position="172"/>
    </location>
</feature>
<dbReference type="Proteomes" id="UP000682877">
    <property type="component" value="Chromosome 4"/>
</dbReference>
<dbReference type="Pfam" id="PF13639">
    <property type="entry name" value="zf-RING_2"/>
    <property type="match status" value="1"/>
</dbReference>
<dbReference type="PANTHER" id="PTHR14155">
    <property type="entry name" value="RING FINGER DOMAIN-CONTAINING"/>
    <property type="match status" value="1"/>
</dbReference>
<dbReference type="InterPro" id="IPR001841">
    <property type="entry name" value="Znf_RING"/>
</dbReference>
<dbReference type="PROSITE" id="PS50103">
    <property type="entry name" value="ZF_C3H1"/>
    <property type="match status" value="2"/>
</dbReference>
<dbReference type="InterPro" id="IPR036855">
    <property type="entry name" value="Znf_CCCH_sf"/>
</dbReference>
<keyword evidence="5" id="KW-0677">Repeat</keyword>
<organism evidence="15 16">
    <name type="scientific">Arabidopsis arenosa</name>
    <name type="common">Sand rock-cress</name>
    <name type="synonym">Cardaminopsis arenosa</name>
    <dbReference type="NCBI Taxonomy" id="38785"/>
    <lineage>
        <taxon>Eukaryota</taxon>
        <taxon>Viridiplantae</taxon>
        <taxon>Streptophyta</taxon>
        <taxon>Embryophyta</taxon>
        <taxon>Tracheophyta</taxon>
        <taxon>Spermatophyta</taxon>
        <taxon>Magnoliopsida</taxon>
        <taxon>eudicotyledons</taxon>
        <taxon>Gunneridae</taxon>
        <taxon>Pentapetalae</taxon>
        <taxon>rosids</taxon>
        <taxon>malvids</taxon>
        <taxon>Brassicales</taxon>
        <taxon>Brassicaceae</taxon>
        <taxon>Camelineae</taxon>
        <taxon>Arabidopsis</taxon>
    </lineage>
</organism>
<evidence type="ECO:0000256" key="5">
    <source>
        <dbReference type="ARBA" id="ARBA00022737"/>
    </source>
</evidence>
<feature type="compositionally biased region" description="Polar residues" evidence="12">
    <location>
        <begin position="26"/>
        <end position="35"/>
    </location>
</feature>
<evidence type="ECO:0000256" key="1">
    <source>
        <dbReference type="ARBA" id="ARBA00000900"/>
    </source>
</evidence>
<reference evidence="15" key="1">
    <citation type="submission" date="2021-01" db="EMBL/GenBank/DDBJ databases">
        <authorList>
            <person name="Bezrukov I."/>
        </authorList>
    </citation>
    <scope>NUCLEOTIDE SEQUENCE</scope>
</reference>
<dbReference type="PROSITE" id="PS50089">
    <property type="entry name" value="ZF_RING_2"/>
    <property type="match status" value="1"/>
</dbReference>
<comment type="similarity">
    <text evidence="10">Belongs to the RING-type zinc finger family. ATL subfamily.</text>
</comment>
<dbReference type="SUPFAM" id="SSF90229">
    <property type="entry name" value="CCCH zinc finger"/>
    <property type="match status" value="2"/>
</dbReference>
<feature type="domain" description="C3H1-type" evidence="14">
    <location>
        <begin position="144"/>
        <end position="172"/>
    </location>
</feature>
<dbReference type="Pfam" id="PF00642">
    <property type="entry name" value="zf-CCCH"/>
    <property type="match status" value="1"/>
</dbReference>
<feature type="domain" description="C3H1-type" evidence="14">
    <location>
        <begin position="66"/>
        <end position="94"/>
    </location>
</feature>
<dbReference type="InterPro" id="IPR053238">
    <property type="entry name" value="RING-H2_zinc_finger"/>
</dbReference>
<keyword evidence="9" id="KW-0238">DNA-binding</keyword>
<gene>
    <name evidence="15" type="ORF">AARE701A_LOCUS10569</name>
</gene>
<evidence type="ECO:0000256" key="6">
    <source>
        <dbReference type="ARBA" id="ARBA00022771"/>
    </source>
</evidence>
<evidence type="ECO:0000256" key="2">
    <source>
        <dbReference type="ARBA" id="ARBA00004906"/>
    </source>
</evidence>
<dbReference type="InterPro" id="IPR013083">
    <property type="entry name" value="Znf_RING/FYVE/PHD"/>
</dbReference>
<dbReference type="CDD" id="cd16454">
    <property type="entry name" value="RING-H2_PA-TM-RING"/>
    <property type="match status" value="1"/>
</dbReference>
<evidence type="ECO:0000256" key="11">
    <source>
        <dbReference type="PROSITE-ProRule" id="PRU00723"/>
    </source>
</evidence>
<feature type="region of interest" description="Disordered" evidence="12">
    <location>
        <begin position="1"/>
        <end position="59"/>
    </location>
</feature>
<dbReference type="FunFam" id="4.10.1000.10:FF:000016">
    <property type="entry name" value="Zinc finger CCCH domain-containing protein"/>
    <property type="match status" value="1"/>
</dbReference>
<keyword evidence="16" id="KW-1185">Reference proteome</keyword>
<evidence type="ECO:0000256" key="10">
    <source>
        <dbReference type="ARBA" id="ARBA00024209"/>
    </source>
</evidence>
<feature type="domain" description="RING-type" evidence="13">
    <location>
        <begin position="272"/>
        <end position="314"/>
    </location>
</feature>
<dbReference type="InterPro" id="IPR000571">
    <property type="entry name" value="Znf_CCCH"/>
</dbReference>